<gene>
    <name evidence="8" type="ORF">F511_01088</name>
</gene>
<keyword evidence="3" id="KW-0804">Transcription</keyword>
<evidence type="ECO:0000256" key="4">
    <source>
        <dbReference type="ARBA" id="ARBA00023242"/>
    </source>
</evidence>
<feature type="domain" description="RWP-RK" evidence="6">
    <location>
        <begin position="503"/>
        <end position="584"/>
    </location>
</feature>
<dbReference type="Pfam" id="PF00564">
    <property type="entry name" value="PB1"/>
    <property type="match status" value="1"/>
</dbReference>
<dbReference type="InterPro" id="IPR003035">
    <property type="entry name" value="RWP-RK_dom"/>
</dbReference>
<name>A0A2Z7AM04_9LAMI</name>
<accession>A0A2Z7AM04</accession>
<dbReference type="OrthoDB" id="6270329at2759"/>
<evidence type="ECO:0000256" key="3">
    <source>
        <dbReference type="ARBA" id="ARBA00023163"/>
    </source>
</evidence>
<dbReference type="InterPro" id="IPR045012">
    <property type="entry name" value="NLP"/>
</dbReference>
<protein>
    <recommendedName>
        <fullName evidence="10">Protein NLP2-like</fullName>
    </recommendedName>
</protein>
<dbReference type="InterPro" id="IPR055081">
    <property type="entry name" value="NLP1-9_GAF"/>
</dbReference>
<feature type="region of interest" description="Disordered" evidence="5">
    <location>
        <begin position="462"/>
        <end position="507"/>
    </location>
</feature>
<feature type="compositionally biased region" description="Basic and acidic residues" evidence="5">
    <location>
        <begin position="475"/>
        <end position="485"/>
    </location>
</feature>
<feature type="domain" description="PB1" evidence="7">
    <location>
        <begin position="707"/>
        <end position="790"/>
    </location>
</feature>
<reference evidence="8 9" key="1">
    <citation type="journal article" date="2015" name="Proc. Natl. Acad. Sci. U.S.A.">
        <title>The resurrection genome of Boea hygrometrica: A blueprint for survival of dehydration.</title>
        <authorList>
            <person name="Xiao L."/>
            <person name="Yang G."/>
            <person name="Zhang L."/>
            <person name="Yang X."/>
            <person name="Zhao S."/>
            <person name="Ji Z."/>
            <person name="Zhou Q."/>
            <person name="Hu M."/>
            <person name="Wang Y."/>
            <person name="Chen M."/>
            <person name="Xu Y."/>
            <person name="Jin H."/>
            <person name="Xiao X."/>
            <person name="Hu G."/>
            <person name="Bao F."/>
            <person name="Hu Y."/>
            <person name="Wan P."/>
            <person name="Li L."/>
            <person name="Deng X."/>
            <person name="Kuang T."/>
            <person name="Xiang C."/>
            <person name="Zhu J.K."/>
            <person name="Oliver M.J."/>
            <person name="He Y."/>
        </authorList>
    </citation>
    <scope>NUCLEOTIDE SEQUENCE [LARGE SCALE GENOMIC DNA]</scope>
    <source>
        <strain evidence="9">cv. XS01</strain>
    </source>
</reference>
<dbReference type="CDD" id="cd06407">
    <property type="entry name" value="PB1_NLP"/>
    <property type="match status" value="1"/>
</dbReference>
<dbReference type="GO" id="GO:0003677">
    <property type="term" value="F:DNA binding"/>
    <property type="evidence" value="ECO:0007669"/>
    <property type="project" value="UniProtKB-KW"/>
</dbReference>
<evidence type="ECO:0000313" key="8">
    <source>
        <dbReference type="EMBL" id="KZV20231.1"/>
    </source>
</evidence>
<feature type="compositionally biased region" description="Polar residues" evidence="5">
    <location>
        <begin position="489"/>
        <end position="499"/>
    </location>
</feature>
<evidence type="ECO:0000256" key="1">
    <source>
        <dbReference type="ARBA" id="ARBA00023015"/>
    </source>
</evidence>
<dbReference type="PANTHER" id="PTHR32002:SF46">
    <property type="entry name" value="PROTEIN NLP2"/>
    <property type="match status" value="1"/>
</dbReference>
<dbReference type="SUPFAM" id="SSF54277">
    <property type="entry name" value="CAD &amp; PB1 domains"/>
    <property type="match status" value="1"/>
</dbReference>
<dbReference type="PROSITE" id="PS51745">
    <property type="entry name" value="PB1"/>
    <property type="match status" value="1"/>
</dbReference>
<dbReference type="SMART" id="SM00666">
    <property type="entry name" value="PB1"/>
    <property type="match status" value="1"/>
</dbReference>
<dbReference type="Gene3D" id="3.10.20.90">
    <property type="entry name" value="Phosphatidylinositol 3-kinase Catalytic Subunit, Chain A, domain 1"/>
    <property type="match status" value="1"/>
</dbReference>
<dbReference type="Proteomes" id="UP000250235">
    <property type="component" value="Unassembled WGS sequence"/>
</dbReference>
<dbReference type="PANTHER" id="PTHR32002">
    <property type="entry name" value="PROTEIN NLP8"/>
    <property type="match status" value="1"/>
</dbReference>
<evidence type="ECO:0008006" key="10">
    <source>
        <dbReference type="Google" id="ProtNLM"/>
    </source>
</evidence>
<dbReference type="Pfam" id="PF22922">
    <property type="entry name" value="GAF_NLP"/>
    <property type="match status" value="1"/>
</dbReference>
<evidence type="ECO:0000259" key="7">
    <source>
        <dbReference type="PROSITE" id="PS51745"/>
    </source>
</evidence>
<dbReference type="InterPro" id="IPR053793">
    <property type="entry name" value="PB1-like"/>
</dbReference>
<evidence type="ECO:0000259" key="6">
    <source>
        <dbReference type="PROSITE" id="PS51519"/>
    </source>
</evidence>
<evidence type="ECO:0000256" key="5">
    <source>
        <dbReference type="SAM" id="MobiDB-lite"/>
    </source>
</evidence>
<proteinExistence type="predicted"/>
<dbReference type="AlphaFoldDB" id="A0A2Z7AM04"/>
<evidence type="ECO:0000313" key="9">
    <source>
        <dbReference type="Proteomes" id="UP000250235"/>
    </source>
</evidence>
<keyword evidence="9" id="KW-1185">Reference proteome</keyword>
<dbReference type="PROSITE" id="PS51519">
    <property type="entry name" value="RWP_RK"/>
    <property type="match status" value="1"/>
</dbReference>
<dbReference type="InterPro" id="IPR034891">
    <property type="entry name" value="PB1_NLP"/>
</dbReference>
<keyword evidence="1" id="KW-0805">Transcription regulation</keyword>
<dbReference type="EMBL" id="KV016225">
    <property type="protein sequence ID" value="KZV20231.1"/>
    <property type="molecule type" value="Genomic_DNA"/>
</dbReference>
<dbReference type="GO" id="GO:0003700">
    <property type="term" value="F:DNA-binding transcription factor activity"/>
    <property type="evidence" value="ECO:0007669"/>
    <property type="project" value="InterPro"/>
</dbReference>
<dbReference type="InterPro" id="IPR000270">
    <property type="entry name" value="PB1_dom"/>
</dbReference>
<dbReference type="Pfam" id="PF02042">
    <property type="entry name" value="RWP-RK"/>
    <property type="match status" value="1"/>
</dbReference>
<keyword evidence="4" id="KW-0539">Nucleus</keyword>
<organism evidence="8 9">
    <name type="scientific">Dorcoceras hygrometricum</name>
    <dbReference type="NCBI Taxonomy" id="472368"/>
    <lineage>
        <taxon>Eukaryota</taxon>
        <taxon>Viridiplantae</taxon>
        <taxon>Streptophyta</taxon>
        <taxon>Embryophyta</taxon>
        <taxon>Tracheophyta</taxon>
        <taxon>Spermatophyta</taxon>
        <taxon>Magnoliopsida</taxon>
        <taxon>eudicotyledons</taxon>
        <taxon>Gunneridae</taxon>
        <taxon>Pentapetalae</taxon>
        <taxon>asterids</taxon>
        <taxon>lamiids</taxon>
        <taxon>Lamiales</taxon>
        <taxon>Gesneriaceae</taxon>
        <taxon>Didymocarpoideae</taxon>
        <taxon>Trichosporeae</taxon>
        <taxon>Loxocarpinae</taxon>
        <taxon>Dorcoceras</taxon>
    </lineage>
</organism>
<evidence type="ECO:0000256" key="2">
    <source>
        <dbReference type="ARBA" id="ARBA00023125"/>
    </source>
</evidence>
<keyword evidence="2" id="KW-0238">DNA-binding</keyword>
<sequence>MEDSDDSTVDFDMMDQIFYDGFWVETETCDGSNLWQPISNHHLTSPPLEENLGNSITNSTRQDTDFLKESTGEPNFFGESSFNHLPQMEEDLSASGQALNHVSTALNHHSNVLAGPDRNNSVKKRFDQAIERLKDCVRERAVLIQIWIPIKKEGRQVLITNNSSFSLDPNCKNLSEYRDVSEKYMFSADGEAGGFFGLPGRVFLKKLPEWTPDVRFFKQEEYPRVNHAYHYDVRGSLAFPVFEPGSGRCLGVVEIVTMTQKVNYLPELENICKALQGSNESYQSTLIEIRNALKYVCTIHSLPLAQTWAPCTEQGRQGCCLSQGNLAHCVSTIDSACYVADPQVSGFHEACSEHHLLKGEGVTGKAFLTNQPCFSEDVRAFSKADYPLSHYARMFDLSAAVAIRVRSTHLGTADFVLEFFFPINCKAGEDQQVMLESVLSVVQQNCQSLRVLSDEDLVQETPSKEIVSTSAGGSQEKKGLSEPKESATGGRNFTPSGNLSFGAKTSEKKQIKNEKTVSLDVLRQYFAGSLKDAAKNIGVCPTTLKRICRQHGITRWPSRKIKKVGHSLKKLQLVMDSVQGADGSMKLTSFYNNFPEFISPPNVPVQRPLSMSNVTSHLQQVNTQPEGCHLIPATTASMPASSPGSHNSSSRHCFSLKRATSDAKLLDLGQEKTKLLLRSNSQNIFINNHATVESPPPNLSNENEMVTYKVKAYFGEEKIRFSLHHQSSFQDLKQEVFRRFDVNNNIKVDIKYLDDDAEWVLLTCDADLDECMDIHRSSEIRTIKISVFSKGS</sequence>